<dbReference type="EMBL" id="CAJEUB010000014">
    <property type="protein sequence ID" value="CAD1846370.1"/>
    <property type="molecule type" value="Genomic_DNA"/>
</dbReference>
<proteinExistence type="predicted"/>
<name>A0A6V7QT01_ANACO</name>
<gene>
    <name evidence="1" type="ORF">CB5_LOCUS29581</name>
</gene>
<dbReference type="InterPro" id="IPR006740">
    <property type="entry name" value="DUF604"/>
</dbReference>
<dbReference type="Pfam" id="PF04646">
    <property type="entry name" value="DUF604"/>
    <property type="match status" value="1"/>
</dbReference>
<sequence>MESAPLPLGRGLRGAVALGHGLRRRRAPLLLRPPRLLRLPLRPLPMALPRLRPLPCRPRPPLRLRLRLRLRRRRRDGPLPRRLRDRGLRAHVDRRRGYTELWWRPGEMRGHVWLDEAPAGPWPATSPPYRVSADASRFGNRASAARIARIAAEAYRAASDPDSGWGGGEAARWFVMGDDDTVFFPENLVGVLGKYDHEEMYYIGAPSESVEQDVMHSYAVAFGGAGFAISYPAAAELARIIDACLQRYTNFYGSDERVSSCLSELGIPLTLEPGFHQVDVRGDAYGMLAAHPIAPLVSLHHSNT</sequence>
<dbReference type="Gene3D" id="3.90.550.50">
    <property type="match status" value="1"/>
</dbReference>
<protein>
    <submittedName>
        <fullName evidence="1">Uncharacterized protein</fullName>
    </submittedName>
</protein>
<accession>A0A6V7QT01</accession>
<evidence type="ECO:0000313" key="1">
    <source>
        <dbReference type="EMBL" id="CAD1846370.1"/>
    </source>
</evidence>
<organism evidence="1">
    <name type="scientific">Ananas comosus var. bracteatus</name>
    <name type="common">red pineapple</name>
    <dbReference type="NCBI Taxonomy" id="296719"/>
    <lineage>
        <taxon>Eukaryota</taxon>
        <taxon>Viridiplantae</taxon>
        <taxon>Streptophyta</taxon>
        <taxon>Embryophyta</taxon>
        <taxon>Tracheophyta</taxon>
        <taxon>Spermatophyta</taxon>
        <taxon>Magnoliopsida</taxon>
        <taxon>Liliopsida</taxon>
        <taxon>Poales</taxon>
        <taxon>Bromeliaceae</taxon>
        <taxon>Bromelioideae</taxon>
        <taxon>Ananas</taxon>
    </lineage>
</organism>
<reference evidence="1" key="1">
    <citation type="submission" date="2020-07" db="EMBL/GenBank/DDBJ databases">
        <authorList>
            <person name="Lin J."/>
        </authorList>
    </citation>
    <scope>NUCLEOTIDE SEQUENCE</scope>
</reference>
<dbReference type="AlphaFoldDB" id="A0A6V7QT01"/>
<dbReference type="PANTHER" id="PTHR10811">
    <property type="entry name" value="FRINGE-RELATED"/>
    <property type="match status" value="1"/>
</dbReference>